<dbReference type="EMBL" id="AZRA01000098">
    <property type="protein sequence ID" value="KDB51146.1"/>
    <property type="molecule type" value="Genomic_DNA"/>
</dbReference>
<dbReference type="InterPro" id="IPR042252">
    <property type="entry name" value="MtfA_N"/>
</dbReference>
<proteinExistence type="predicted"/>
<gene>
    <name evidence="1" type="ORF">X805_32420</name>
</gene>
<dbReference type="PANTHER" id="PTHR30164:SF2">
    <property type="entry name" value="PROTEIN MTFA"/>
    <property type="match status" value="1"/>
</dbReference>
<dbReference type="PANTHER" id="PTHR30164">
    <property type="entry name" value="MTFA PEPTIDASE"/>
    <property type="match status" value="1"/>
</dbReference>
<dbReference type="PATRIC" id="fig|1286631.3.peg.3164"/>
<name>A0A059KI79_9BURK</name>
<dbReference type="AlphaFoldDB" id="A0A059KI79"/>
<sequence>MLRRWQQAWRDWRRRRALEARAIPDALWLETLRGWPFLRHRPLEDLLKLREMTSLLLDRKEFSTAGGLVLDDAMAVAVAAQACVPVLHLPGELDWYDGFVGIVLHPSEVVVPRQWHDEDGVVHSGDEVLAGEAIEGGPLMLSWQDVRLGGREGHDDGTDADLAYNVVIHEFVHVIDMRDGAVDGMPALPTRAQRERWQAVMGEAFARHAAEVDADRPTWLDPYAAQGLEEFFPVAAEAFFVAPHGLALEFPEVYALMRDFFHQDPRLHAR</sequence>
<dbReference type="Gene3D" id="1.10.472.150">
    <property type="entry name" value="Glucose-regulated metallo-peptidase M90, N-terminal domain"/>
    <property type="match status" value="1"/>
</dbReference>
<accession>A0A059KI79</accession>
<dbReference type="STRING" id="34103.SAMN05421778_107101"/>
<comment type="caution">
    <text evidence="1">The sequence shown here is derived from an EMBL/GenBank/DDBJ whole genome shotgun (WGS) entry which is preliminary data.</text>
</comment>
<dbReference type="GO" id="GO:0008237">
    <property type="term" value="F:metallopeptidase activity"/>
    <property type="evidence" value="ECO:0007669"/>
    <property type="project" value="InterPro"/>
</dbReference>
<dbReference type="InterPro" id="IPR010384">
    <property type="entry name" value="MtfA_fam"/>
</dbReference>
<dbReference type="Gene3D" id="3.40.390.10">
    <property type="entry name" value="Collagenase (Catalytic Domain)"/>
    <property type="match status" value="1"/>
</dbReference>
<dbReference type="InterPro" id="IPR024079">
    <property type="entry name" value="MetalloPept_cat_dom_sf"/>
</dbReference>
<dbReference type="RefSeq" id="WP_037484180.1">
    <property type="nucleotide sequence ID" value="NZ_AZRA01000098.1"/>
</dbReference>
<dbReference type="GO" id="GO:0004177">
    <property type="term" value="F:aminopeptidase activity"/>
    <property type="evidence" value="ECO:0007669"/>
    <property type="project" value="TreeGrafter"/>
</dbReference>
<keyword evidence="2" id="KW-1185">Reference proteome</keyword>
<dbReference type="Proteomes" id="UP000026714">
    <property type="component" value="Unassembled WGS sequence"/>
</dbReference>
<evidence type="ECO:0000313" key="1">
    <source>
        <dbReference type="EMBL" id="KDB51146.1"/>
    </source>
</evidence>
<dbReference type="GO" id="GO:0005829">
    <property type="term" value="C:cytosol"/>
    <property type="evidence" value="ECO:0007669"/>
    <property type="project" value="TreeGrafter"/>
</dbReference>
<reference evidence="1 2" key="1">
    <citation type="journal article" date="2014" name="FEMS Microbiol. Ecol.">
        <title>Sphaerotilus natans encrusted with nanoball-shaped Fe(III) oxide minerals formed by nitrate-reducing mixotrophic Fe(II) oxidation.</title>
        <authorList>
            <person name="Park S."/>
            <person name="Kim D.H."/>
            <person name="Lee J.H."/>
            <person name="Hur H.G."/>
        </authorList>
    </citation>
    <scope>NUCLEOTIDE SEQUENCE [LARGE SCALE GENOMIC DNA]</scope>
    <source>
        <strain evidence="1 2">DSM 6575</strain>
    </source>
</reference>
<protein>
    <recommendedName>
        <fullName evidence="3">Zinc-dependent peptidase</fullName>
    </recommendedName>
</protein>
<dbReference type="CDD" id="cd20169">
    <property type="entry name" value="Peptidase_M90_mtfA"/>
    <property type="match status" value="1"/>
</dbReference>
<dbReference type="SUPFAM" id="SSF55486">
    <property type="entry name" value="Metalloproteases ('zincins'), catalytic domain"/>
    <property type="match status" value="1"/>
</dbReference>
<dbReference type="Pfam" id="PF06167">
    <property type="entry name" value="Peptidase_M90"/>
    <property type="match status" value="1"/>
</dbReference>
<evidence type="ECO:0008006" key="3">
    <source>
        <dbReference type="Google" id="ProtNLM"/>
    </source>
</evidence>
<organism evidence="1 2">
    <name type="scientific">Sphaerotilus natans subsp. natans DSM 6575</name>
    <dbReference type="NCBI Taxonomy" id="1286631"/>
    <lineage>
        <taxon>Bacteria</taxon>
        <taxon>Pseudomonadati</taxon>
        <taxon>Pseudomonadota</taxon>
        <taxon>Betaproteobacteria</taxon>
        <taxon>Burkholderiales</taxon>
        <taxon>Sphaerotilaceae</taxon>
        <taxon>Sphaerotilus</taxon>
    </lineage>
</organism>
<evidence type="ECO:0000313" key="2">
    <source>
        <dbReference type="Proteomes" id="UP000026714"/>
    </source>
</evidence>
<dbReference type="eggNOG" id="COG3228">
    <property type="taxonomic scope" value="Bacteria"/>
</dbReference>